<dbReference type="EMBL" id="CACRSQ010000010">
    <property type="protein sequence ID" value="VYT42356.1"/>
    <property type="molecule type" value="Genomic_DNA"/>
</dbReference>
<evidence type="ECO:0000259" key="1">
    <source>
        <dbReference type="Pfam" id="PF18765"/>
    </source>
</evidence>
<dbReference type="GO" id="GO:0016740">
    <property type="term" value="F:transferase activity"/>
    <property type="evidence" value="ECO:0007669"/>
    <property type="project" value="UniProtKB-KW"/>
</dbReference>
<proteinExistence type="predicted"/>
<dbReference type="PANTHER" id="PTHR33933:SF1">
    <property type="entry name" value="PROTEIN ADENYLYLTRANSFERASE MNTA-RELATED"/>
    <property type="match status" value="1"/>
</dbReference>
<name>A0A6N2WRP6_9FIRM</name>
<organism evidence="2">
    <name type="scientific">Anaerostipes caccae</name>
    <dbReference type="NCBI Taxonomy" id="105841"/>
    <lineage>
        <taxon>Bacteria</taxon>
        <taxon>Bacillati</taxon>
        <taxon>Bacillota</taxon>
        <taxon>Clostridia</taxon>
        <taxon>Lachnospirales</taxon>
        <taxon>Lachnospiraceae</taxon>
        <taxon>Anaerostipes</taxon>
    </lineage>
</organism>
<evidence type="ECO:0000313" key="2">
    <source>
        <dbReference type="EMBL" id="VYT42356.1"/>
    </source>
</evidence>
<dbReference type="Gene3D" id="3.30.460.10">
    <property type="entry name" value="Beta Polymerase, domain 2"/>
    <property type="match status" value="1"/>
</dbReference>
<accession>A0A6N2WRP6</accession>
<reference evidence="2" key="1">
    <citation type="submission" date="2019-11" db="EMBL/GenBank/DDBJ databases">
        <authorList>
            <person name="Feng L."/>
        </authorList>
    </citation>
    <scope>NUCLEOTIDE SEQUENCE</scope>
    <source>
        <strain evidence="2">AcaccaeLFYP115</strain>
    </source>
</reference>
<dbReference type="InterPro" id="IPR043519">
    <property type="entry name" value="NT_sf"/>
</dbReference>
<dbReference type="RefSeq" id="WP_006568480.1">
    <property type="nucleotide sequence ID" value="NZ_BAABZP010000001.1"/>
</dbReference>
<dbReference type="InterPro" id="IPR041633">
    <property type="entry name" value="Polbeta"/>
</dbReference>
<gene>
    <name evidence="2" type="ORF">ACLFYP115_03452</name>
</gene>
<dbReference type="AlphaFoldDB" id="A0A6N2WRP6"/>
<keyword evidence="2" id="KW-0808">Transferase</keyword>
<protein>
    <submittedName>
        <fullName evidence="2">Nucleotidyltransferase domain protein</fullName>
    </submittedName>
</protein>
<dbReference type="InterPro" id="IPR052548">
    <property type="entry name" value="Type_VII_TA_antitoxin"/>
</dbReference>
<sequence length="100" mass="11420">MDIMKISGIKKKVLEEIRQLAVDYNVQKVILFGSRARGDYHERSDIDLAVLGGDTNNFALAVDEETSTLLMYDIVDLSLPVQEELKDRIYQEGIVIYEKI</sequence>
<dbReference type="SUPFAM" id="SSF81301">
    <property type="entry name" value="Nucleotidyltransferase"/>
    <property type="match status" value="1"/>
</dbReference>
<dbReference type="PANTHER" id="PTHR33933">
    <property type="entry name" value="NUCLEOTIDYLTRANSFERASE"/>
    <property type="match status" value="1"/>
</dbReference>
<dbReference type="Pfam" id="PF18765">
    <property type="entry name" value="Polbeta"/>
    <property type="match status" value="1"/>
</dbReference>
<dbReference type="CDD" id="cd05403">
    <property type="entry name" value="NT_KNTase_like"/>
    <property type="match status" value="1"/>
</dbReference>
<feature type="domain" description="Polymerase beta nucleotidyltransferase" evidence="1">
    <location>
        <begin position="15"/>
        <end position="99"/>
    </location>
</feature>